<gene>
    <name evidence="2" type="ORF">BXYJ_LOCUS7866</name>
</gene>
<dbReference type="EMBL" id="CAJFDI010000003">
    <property type="protein sequence ID" value="CAD5223212.1"/>
    <property type="molecule type" value="Genomic_DNA"/>
</dbReference>
<protein>
    <submittedName>
        <fullName evidence="2">(pine wood nematode) hypothetical protein</fullName>
    </submittedName>
</protein>
<dbReference type="Proteomes" id="UP000659654">
    <property type="component" value="Unassembled WGS sequence"/>
</dbReference>
<accession>A0A1I7SIB8</accession>
<evidence type="ECO:0000256" key="1">
    <source>
        <dbReference type="SAM" id="MobiDB-lite"/>
    </source>
</evidence>
<proteinExistence type="predicted"/>
<reference evidence="2" key="2">
    <citation type="submission" date="2020-09" db="EMBL/GenBank/DDBJ databases">
        <authorList>
            <person name="Kikuchi T."/>
        </authorList>
    </citation>
    <scope>NUCLEOTIDE SEQUENCE</scope>
    <source>
        <strain evidence="2">Ka4C1</strain>
    </source>
</reference>
<organism evidence="3 5">
    <name type="scientific">Bursaphelenchus xylophilus</name>
    <name type="common">Pinewood nematode worm</name>
    <name type="synonym">Aphelenchoides xylophilus</name>
    <dbReference type="NCBI Taxonomy" id="6326"/>
    <lineage>
        <taxon>Eukaryota</taxon>
        <taxon>Metazoa</taxon>
        <taxon>Ecdysozoa</taxon>
        <taxon>Nematoda</taxon>
        <taxon>Chromadorea</taxon>
        <taxon>Rhabditida</taxon>
        <taxon>Tylenchina</taxon>
        <taxon>Tylenchomorpha</taxon>
        <taxon>Aphelenchoidea</taxon>
        <taxon>Aphelenchoididae</taxon>
        <taxon>Bursaphelenchus</taxon>
    </lineage>
</organism>
<name>A0A1I7SIB8_BURXY</name>
<keyword evidence="4" id="KW-1185">Reference proteome</keyword>
<dbReference type="Proteomes" id="UP000095284">
    <property type="component" value="Unplaced"/>
</dbReference>
<feature type="compositionally biased region" description="Basic and acidic residues" evidence="1">
    <location>
        <begin position="51"/>
        <end position="64"/>
    </location>
</feature>
<dbReference type="EMBL" id="CAJFCV020000003">
    <property type="protein sequence ID" value="CAG9111908.1"/>
    <property type="molecule type" value="Genomic_DNA"/>
</dbReference>
<evidence type="ECO:0000313" key="4">
    <source>
        <dbReference type="Proteomes" id="UP000659654"/>
    </source>
</evidence>
<reference evidence="5" key="1">
    <citation type="submission" date="2016-11" db="UniProtKB">
        <authorList>
            <consortium name="WormBaseParasite"/>
        </authorList>
    </citation>
    <scope>IDENTIFICATION</scope>
</reference>
<evidence type="ECO:0000313" key="2">
    <source>
        <dbReference type="EMBL" id="CAD5223212.1"/>
    </source>
</evidence>
<feature type="region of interest" description="Disordered" evidence="1">
    <location>
        <begin position="51"/>
        <end position="78"/>
    </location>
</feature>
<evidence type="ECO:0000313" key="3">
    <source>
        <dbReference type="Proteomes" id="UP000095284"/>
    </source>
</evidence>
<sequence>MKRNANNVVVGFVSGLNISLCEEGSALGSLLGILAWVLLDGLGDCGLQARHEKRTEGDTQERTGEGVSKVGSVEADDV</sequence>
<dbReference type="WBParaSite" id="BXY_1278700.1">
    <property type="protein sequence ID" value="BXY_1278700.1"/>
    <property type="gene ID" value="BXY_1278700"/>
</dbReference>
<dbReference type="AlphaFoldDB" id="A0A1I7SIB8"/>
<dbReference type="Proteomes" id="UP000582659">
    <property type="component" value="Unassembled WGS sequence"/>
</dbReference>
<evidence type="ECO:0000313" key="5">
    <source>
        <dbReference type="WBParaSite" id="BXY_1278700.1"/>
    </source>
</evidence>